<dbReference type="SUPFAM" id="SSF50494">
    <property type="entry name" value="Trypsin-like serine proteases"/>
    <property type="match status" value="1"/>
</dbReference>
<name>A0AAE0GT02_9CHLO</name>
<accession>A0AAE0GT02</accession>
<dbReference type="InterPro" id="IPR009003">
    <property type="entry name" value="Peptidase_S1_PA"/>
</dbReference>
<evidence type="ECO:0000313" key="3">
    <source>
        <dbReference type="Proteomes" id="UP001190700"/>
    </source>
</evidence>
<organism evidence="2 3">
    <name type="scientific">Cymbomonas tetramitiformis</name>
    <dbReference type="NCBI Taxonomy" id="36881"/>
    <lineage>
        <taxon>Eukaryota</taxon>
        <taxon>Viridiplantae</taxon>
        <taxon>Chlorophyta</taxon>
        <taxon>Pyramimonadophyceae</taxon>
        <taxon>Pyramimonadales</taxon>
        <taxon>Pyramimonadaceae</taxon>
        <taxon>Cymbomonas</taxon>
    </lineage>
</organism>
<dbReference type="Proteomes" id="UP001190700">
    <property type="component" value="Unassembled WGS sequence"/>
</dbReference>
<comment type="caution">
    <text evidence="2">The sequence shown here is derived from an EMBL/GenBank/DDBJ whole genome shotgun (WGS) entry which is preliminary data.</text>
</comment>
<dbReference type="AlphaFoldDB" id="A0AAE0GT02"/>
<reference evidence="2 3" key="1">
    <citation type="journal article" date="2015" name="Genome Biol. Evol.">
        <title>Comparative Genomics of a Bacterivorous Green Alga Reveals Evolutionary Causalities and Consequences of Phago-Mixotrophic Mode of Nutrition.</title>
        <authorList>
            <person name="Burns J.A."/>
            <person name="Paasch A."/>
            <person name="Narechania A."/>
            <person name="Kim E."/>
        </authorList>
    </citation>
    <scope>NUCLEOTIDE SEQUENCE [LARGE SCALE GENOMIC DNA]</scope>
    <source>
        <strain evidence="2 3">PLY_AMNH</strain>
    </source>
</reference>
<keyword evidence="3" id="KW-1185">Reference proteome</keyword>
<dbReference type="EMBL" id="LGRX02002611">
    <property type="protein sequence ID" value="KAK3283869.1"/>
    <property type="molecule type" value="Genomic_DNA"/>
</dbReference>
<dbReference type="Gene3D" id="2.40.10.10">
    <property type="entry name" value="Trypsin-like serine proteases"/>
    <property type="match status" value="1"/>
</dbReference>
<protein>
    <submittedName>
        <fullName evidence="2">Uncharacterized protein</fullName>
    </submittedName>
</protein>
<evidence type="ECO:0000256" key="1">
    <source>
        <dbReference type="SAM" id="MobiDB-lite"/>
    </source>
</evidence>
<proteinExistence type="predicted"/>
<gene>
    <name evidence="2" type="ORF">CYMTET_8452</name>
</gene>
<dbReference type="InterPro" id="IPR043504">
    <property type="entry name" value="Peptidase_S1_PA_chymotrypsin"/>
</dbReference>
<feature type="region of interest" description="Disordered" evidence="1">
    <location>
        <begin position="682"/>
        <end position="705"/>
    </location>
</feature>
<sequence>MAYLATNDDEDRVPECQVNTGSPLRPFQVLLDYTRSLCMLEYIQDGKTCNASGFLIDFNGHLFIASNARAMSDVDVVRLMTARFCHLDGTEGSFKARLDPDHFFHVSSTLDFAMSALSTQDMEGQMEQCTPIVIGSCVHPRVNDSLIHLIHTRGNPLQVSIGRVLRLDPSRLYYTMEASMGASGTVVFNSSLQAVAIHSHGGCAQGSHGVYVGAILQELDGLRSPNSLCLEQNHLTNLSVEASSRLGDRVSAKWSYLHSLDRTLKEFKVRARLIGTSDWMIQRTRLQYAEQRDFDFVVRSSEALKIAPFSRYEVQVCAISTLAASGQEVQEYTKTIVVDSRPEFSPVIFAEQRVSGTPAMEIWCNPLPPELAARTTYFRFTARELPPQGRAAQGSAWTHAGNYGAGSTYLESGQEWTVTVHDQSNKYLYTPLGGLRPDVQYEVRVTLRVGCDPQHFRSKILLVGARPQPRREPEDGPLNTSAVTPTAVSFADLQGDQILFRRQQTCDPTRPAVTYFVNGQERLHNVRITNIEHHIGRISITGALPDGASWGPSRRTQLKPGPDHSTTLQGIRSLFTANAVECSPPEDLQPPTEASQVSFKDHQGDESRFIKEAGSSNVLYFVNGEAKLLDVTITKIDHHIGAIFIKGSLPKGASWGTSRKTQVPLGDGHASTLQRLRDLFELPSLPSPSPRPMADIGALPSTKTP</sequence>
<evidence type="ECO:0000313" key="2">
    <source>
        <dbReference type="EMBL" id="KAK3283869.1"/>
    </source>
</evidence>